<dbReference type="Pfam" id="PF00924">
    <property type="entry name" value="MS_channel_2nd"/>
    <property type="match status" value="1"/>
</dbReference>
<dbReference type="HOGENOM" id="CLU_098917_0_0_4"/>
<evidence type="ECO:0000256" key="4">
    <source>
        <dbReference type="ARBA" id="ARBA00023136"/>
    </source>
</evidence>
<dbReference type="GO" id="GO:0008381">
    <property type="term" value="F:mechanosensitive monoatomic ion channel activity"/>
    <property type="evidence" value="ECO:0007669"/>
    <property type="project" value="InterPro"/>
</dbReference>
<proteinExistence type="inferred from homology"/>
<evidence type="ECO:0000256" key="3">
    <source>
        <dbReference type="ARBA" id="ARBA00022989"/>
    </source>
</evidence>
<comment type="caution">
    <text evidence="5">Lacks conserved residue(s) required for the propagation of feature annotation.</text>
</comment>
<evidence type="ECO:0000313" key="8">
    <source>
        <dbReference type="EMBL" id="BAO81550.1"/>
    </source>
</evidence>
<dbReference type="Gene3D" id="2.30.30.60">
    <property type="match status" value="1"/>
</dbReference>
<evidence type="ECO:0000256" key="2">
    <source>
        <dbReference type="ARBA" id="ARBA00022692"/>
    </source>
</evidence>
<keyword evidence="9" id="KW-1185">Reference proteome</keyword>
<keyword evidence="3 5" id="KW-1133">Transmembrane helix</keyword>
<evidence type="ECO:0000256" key="1">
    <source>
        <dbReference type="ARBA" id="ARBA00004370"/>
    </source>
</evidence>
<feature type="transmembrane region" description="Helical" evidence="5">
    <location>
        <begin position="12"/>
        <end position="31"/>
    </location>
</feature>
<evidence type="ECO:0000256" key="5">
    <source>
        <dbReference type="RuleBase" id="RU369025"/>
    </source>
</evidence>
<feature type="transmembrane region" description="Helical" evidence="5">
    <location>
        <begin position="52"/>
        <end position="71"/>
    </location>
</feature>
<feature type="region of interest" description="Disordered" evidence="6">
    <location>
        <begin position="181"/>
        <end position="205"/>
    </location>
</feature>
<keyword evidence="5" id="KW-0406">Ion transport</keyword>
<comment type="subcellular location">
    <subcellularLocation>
        <location evidence="5">Cell inner membrane</location>
        <topology evidence="5">Multi-pass membrane protein</topology>
    </subcellularLocation>
    <subcellularLocation>
        <location evidence="1">Membrane</location>
    </subcellularLocation>
</comment>
<keyword evidence="4 5" id="KW-0472">Membrane</keyword>
<dbReference type="SUPFAM" id="SSF50182">
    <property type="entry name" value="Sm-like ribonucleoproteins"/>
    <property type="match status" value="1"/>
</dbReference>
<dbReference type="GO" id="GO:0005886">
    <property type="term" value="C:plasma membrane"/>
    <property type="evidence" value="ECO:0007669"/>
    <property type="project" value="UniProtKB-SubCell"/>
</dbReference>
<dbReference type="PANTHER" id="PTHR30221">
    <property type="entry name" value="SMALL-CONDUCTANCE MECHANOSENSITIVE CHANNEL"/>
    <property type="match status" value="1"/>
</dbReference>
<dbReference type="OrthoDB" id="8685113at2"/>
<dbReference type="AlphaFoldDB" id="A0A060NJX7"/>
<dbReference type="STRING" id="1458425.SRAA_1696"/>
<dbReference type="InterPro" id="IPR006685">
    <property type="entry name" value="MscS_channel_2nd"/>
</dbReference>
<dbReference type="InterPro" id="IPR010920">
    <property type="entry name" value="LSM_dom_sf"/>
</dbReference>
<protein>
    <recommendedName>
        <fullName evidence="5">Small-conductance mechanosensitive channel</fullName>
    </recommendedName>
</protein>
<dbReference type="RefSeq" id="WP_045532100.1">
    <property type="nucleotide sequence ID" value="NZ_AP014568.1"/>
</dbReference>
<dbReference type="InterPro" id="IPR045275">
    <property type="entry name" value="MscS_archaea/bacteria_type"/>
</dbReference>
<comment type="similarity">
    <text evidence="5">Belongs to the MscS (TC 1.A.23) family.</text>
</comment>
<feature type="domain" description="Mechanosensitive ion channel MscS" evidence="7">
    <location>
        <begin position="104"/>
        <end position="172"/>
    </location>
</feature>
<dbReference type="Gene3D" id="1.10.287.1260">
    <property type="match status" value="1"/>
</dbReference>
<dbReference type="InterPro" id="IPR023408">
    <property type="entry name" value="MscS_beta-dom_sf"/>
</dbReference>
<keyword evidence="5" id="KW-0407">Ion channel</keyword>
<feature type="transmembrane region" description="Helical" evidence="5">
    <location>
        <begin position="83"/>
        <end position="116"/>
    </location>
</feature>
<feature type="compositionally biased region" description="Low complexity" evidence="6">
    <location>
        <begin position="187"/>
        <end position="205"/>
    </location>
</feature>
<evidence type="ECO:0000259" key="7">
    <source>
        <dbReference type="Pfam" id="PF00924"/>
    </source>
</evidence>
<keyword evidence="5" id="KW-0813">Transport</keyword>
<comment type="subunit">
    <text evidence="5">Homoheptamer.</text>
</comment>
<name>A0A060NJX7_9BURK</name>
<comment type="function">
    <text evidence="5">Mechanosensitive channel that participates in the regulation of osmotic pressure changes within the cell, opening in response to stretch forces in the membrane lipid bilayer, without the need for other proteins. Contributes to normal resistance to hypoosmotic shock. Forms an ion channel of 1.0 nanosiemens conductance with a slight preference for anions.</text>
</comment>
<dbReference type="EMBL" id="AP014568">
    <property type="protein sequence ID" value="BAO81550.1"/>
    <property type="molecule type" value="Genomic_DNA"/>
</dbReference>
<sequence>MQMLPQWLYPWVSSIVLGAQITLLILGAWLLRALFGRLVRRTSTRHGLPPEFTFVVLLAGKIVIYGAAMLLVLDRLGVSATVLWTAFTGFAAVAAVAFFAAWSVLSNIFCSFLIFVTGIVRLHDHIEVVENGQTAGLRGQVIDINLIYTTVQEHSADGSGSTLKFPNSMFFQRITRTWPGEPPAPVVAPTGAGAASQPPSGGATP</sequence>
<keyword evidence="5" id="KW-1003">Cell membrane</keyword>
<keyword evidence="5" id="KW-0997">Cell inner membrane</keyword>
<evidence type="ECO:0000313" key="9">
    <source>
        <dbReference type="Proteomes" id="UP000067461"/>
    </source>
</evidence>
<keyword evidence="2 5" id="KW-0812">Transmembrane</keyword>
<dbReference type="PANTHER" id="PTHR30221:SF8">
    <property type="entry name" value="SMALL-CONDUCTANCE MECHANOSENSITIVE CHANNEL"/>
    <property type="match status" value="1"/>
</dbReference>
<evidence type="ECO:0000256" key="6">
    <source>
        <dbReference type="SAM" id="MobiDB-lite"/>
    </source>
</evidence>
<organism evidence="8 9">
    <name type="scientific">Serpentinimonas raichei</name>
    <dbReference type="NCBI Taxonomy" id="1458425"/>
    <lineage>
        <taxon>Bacteria</taxon>
        <taxon>Pseudomonadati</taxon>
        <taxon>Pseudomonadota</taxon>
        <taxon>Betaproteobacteria</taxon>
        <taxon>Burkholderiales</taxon>
        <taxon>Comamonadaceae</taxon>
        <taxon>Serpentinimonas</taxon>
    </lineage>
</organism>
<reference evidence="8 9" key="1">
    <citation type="journal article" date="2014" name="Nat. Commun.">
        <title>Physiological and genomic features of highly alkaliphilic hydrogen-utilizing Betaproteobacteria from a continental serpentinizing site.</title>
        <authorList>
            <person name="Suzuki S."/>
            <person name="Kuenen J.G."/>
            <person name="Schipper K."/>
            <person name="van der Velde S."/>
            <person name="Ishii S."/>
            <person name="Wu A."/>
            <person name="Sorokin D.Y."/>
            <person name="Tenney A."/>
            <person name="Meng X.Y."/>
            <person name="Morrill P.L."/>
            <person name="Kamagata Y."/>
            <person name="Muyzer G."/>
            <person name="Nealson K.H."/>
        </authorList>
    </citation>
    <scope>NUCLEOTIDE SEQUENCE [LARGE SCALE GENOMIC DNA]</scope>
    <source>
        <strain evidence="8 9">A1</strain>
    </source>
</reference>
<gene>
    <name evidence="8" type="ORF">SRAA_1696</name>
</gene>
<accession>A0A060NJX7</accession>
<dbReference type="Proteomes" id="UP000067461">
    <property type="component" value="Chromosome"/>
</dbReference>
<dbReference type="KEGG" id="cbaa:SRAA_1696"/>